<feature type="chain" id="PRO_5023106324" description="Protein BatD" evidence="3">
    <location>
        <begin position="20"/>
        <end position="337"/>
    </location>
</feature>
<evidence type="ECO:0000256" key="2">
    <source>
        <dbReference type="SAM" id="Phobius"/>
    </source>
</evidence>
<feature type="transmembrane region" description="Helical" evidence="2">
    <location>
        <begin position="182"/>
        <end position="204"/>
    </location>
</feature>
<dbReference type="OrthoDB" id="260093at2"/>
<proteinExistence type="predicted"/>
<name>A0A5C5VM74_9BACT</name>
<evidence type="ECO:0000256" key="1">
    <source>
        <dbReference type="SAM" id="MobiDB-lite"/>
    </source>
</evidence>
<organism evidence="4 5">
    <name type="scientific">Blastopirellula retiformator</name>
    <dbReference type="NCBI Taxonomy" id="2527970"/>
    <lineage>
        <taxon>Bacteria</taxon>
        <taxon>Pseudomonadati</taxon>
        <taxon>Planctomycetota</taxon>
        <taxon>Planctomycetia</taxon>
        <taxon>Pirellulales</taxon>
        <taxon>Pirellulaceae</taxon>
        <taxon>Blastopirellula</taxon>
    </lineage>
</organism>
<dbReference type="EMBL" id="SJPF01000001">
    <property type="protein sequence ID" value="TWT38975.1"/>
    <property type="molecule type" value="Genomic_DNA"/>
</dbReference>
<keyword evidence="2" id="KW-0472">Membrane</keyword>
<feature type="region of interest" description="Disordered" evidence="1">
    <location>
        <begin position="314"/>
        <end position="337"/>
    </location>
</feature>
<keyword evidence="2" id="KW-0812">Transmembrane</keyword>
<accession>A0A5C5VM74</accession>
<reference evidence="4 5" key="1">
    <citation type="submission" date="2019-02" db="EMBL/GenBank/DDBJ databases">
        <title>Deep-cultivation of Planctomycetes and their phenomic and genomic characterization uncovers novel biology.</title>
        <authorList>
            <person name="Wiegand S."/>
            <person name="Jogler M."/>
            <person name="Boedeker C."/>
            <person name="Pinto D."/>
            <person name="Vollmers J."/>
            <person name="Rivas-Marin E."/>
            <person name="Kohn T."/>
            <person name="Peeters S.H."/>
            <person name="Heuer A."/>
            <person name="Rast P."/>
            <person name="Oberbeckmann S."/>
            <person name="Bunk B."/>
            <person name="Jeske O."/>
            <person name="Meyerdierks A."/>
            <person name="Storesund J.E."/>
            <person name="Kallscheuer N."/>
            <person name="Luecker S."/>
            <person name="Lage O.M."/>
            <person name="Pohl T."/>
            <person name="Merkel B.J."/>
            <person name="Hornburger P."/>
            <person name="Mueller R.-W."/>
            <person name="Bruemmer F."/>
            <person name="Labrenz M."/>
            <person name="Spormann A.M."/>
            <person name="Op Den Camp H."/>
            <person name="Overmann J."/>
            <person name="Amann R."/>
            <person name="Jetten M.S.M."/>
            <person name="Mascher T."/>
            <person name="Medema M.H."/>
            <person name="Devos D.P."/>
            <person name="Kaster A.-K."/>
            <person name="Ovreas L."/>
            <person name="Rohde M."/>
            <person name="Galperin M.Y."/>
            <person name="Jogler C."/>
        </authorList>
    </citation>
    <scope>NUCLEOTIDE SEQUENCE [LARGE SCALE GENOMIC DNA]</scope>
    <source>
        <strain evidence="4 5">Enr8</strain>
    </source>
</reference>
<feature type="signal peptide" evidence="3">
    <location>
        <begin position="1"/>
        <end position="19"/>
    </location>
</feature>
<dbReference type="Proteomes" id="UP000318878">
    <property type="component" value="Unassembled WGS sequence"/>
</dbReference>
<evidence type="ECO:0000256" key="3">
    <source>
        <dbReference type="SAM" id="SignalP"/>
    </source>
</evidence>
<feature type="compositionally biased region" description="Polar residues" evidence="1">
    <location>
        <begin position="316"/>
        <end position="337"/>
    </location>
</feature>
<keyword evidence="2" id="KW-1133">Transmembrane helix</keyword>
<keyword evidence="5" id="KW-1185">Reference proteome</keyword>
<sequence length="337" mass="36231" precursor="true">MKFLTSPPLLSAIRQTACAALLLALFCASADAAAITRTSTDGPVSVTATVDQETAQIAEPVTLTLKVDVPENVLVTLPQEQAKLGTFNVLGTQDAPDLPTAEGRQWIRRYQLESLTPGEQSIPPITIAYSDTRTASPTSDIAQSSPLSVTITSSLEGTPDPLQFRDIKGVVELPVDESPSNAWLYGSLGGGAVLALAGAALLVWPSRNGKRSPQAQALADLEALRRSDLLRAGQTEQFYVRLTNIVRNYVEQQFDIAAPKLTTDEFLDQAASGSVLHGQQRAMLRVFLSLADLVKFAQFEPDQSDANQAIDRARQFIQQTADQQPSETSQAAPQEDA</sequence>
<comment type="caution">
    <text evidence="4">The sequence shown here is derived from an EMBL/GenBank/DDBJ whole genome shotgun (WGS) entry which is preliminary data.</text>
</comment>
<evidence type="ECO:0000313" key="4">
    <source>
        <dbReference type="EMBL" id="TWT38975.1"/>
    </source>
</evidence>
<keyword evidence="3" id="KW-0732">Signal</keyword>
<gene>
    <name evidence="4" type="ORF">Enr8_06700</name>
</gene>
<dbReference type="RefSeq" id="WP_146429182.1">
    <property type="nucleotide sequence ID" value="NZ_SJPF01000001.1"/>
</dbReference>
<evidence type="ECO:0008006" key="6">
    <source>
        <dbReference type="Google" id="ProtNLM"/>
    </source>
</evidence>
<dbReference type="AlphaFoldDB" id="A0A5C5VM74"/>
<evidence type="ECO:0000313" key="5">
    <source>
        <dbReference type="Proteomes" id="UP000318878"/>
    </source>
</evidence>
<protein>
    <recommendedName>
        <fullName evidence="6">Protein BatD</fullName>
    </recommendedName>
</protein>